<keyword evidence="3" id="KW-1185">Reference proteome</keyword>
<feature type="coiled-coil region" evidence="1">
    <location>
        <begin position="179"/>
        <end position="207"/>
    </location>
</feature>
<keyword evidence="1" id="KW-0175">Coiled coil</keyword>
<reference evidence="2" key="2">
    <citation type="submission" date="2025-08" db="UniProtKB">
        <authorList>
            <consortium name="Ensembl"/>
        </authorList>
    </citation>
    <scope>IDENTIFICATION</scope>
</reference>
<dbReference type="Pfam" id="PF02393">
    <property type="entry name" value="US22"/>
    <property type="match status" value="1"/>
</dbReference>
<organism evidence="2 3">
    <name type="scientific">Pygocentrus nattereri</name>
    <name type="common">Red-bellied piranha</name>
    <dbReference type="NCBI Taxonomy" id="42514"/>
    <lineage>
        <taxon>Eukaryota</taxon>
        <taxon>Metazoa</taxon>
        <taxon>Chordata</taxon>
        <taxon>Craniata</taxon>
        <taxon>Vertebrata</taxon>
        <taxon>Euteleostomi</taxon>
        <taxon>Actinopterygii</taxon>
        <taxon>Neopterygii</taxon>
        <taxon>Teleostei</taxon>
        <taxon>Ostariophysi</taxon>
        <taxon>Characiformes</taxon>
        <taxon>Characoidei</taxon>
        <taxon>Pygocentrus</taxon>
    </lineage>
</organism>
<protein>
    <submittedName>
        <fullName evidence="2">Uncharacterized protein</fullName>
    </submittedName>
</protein>
<dbReference type="InterPro" id="IPR003360">
    <property type="entry name" value="US22-like"/>
</dbReference>
<dbReference type="AlphaFoldDB" id="A0A3B4C1L2"/>
<dbReference type="OrthoDB" id="9935986at2759"/>
<evidence type="ECO:0000313" key="3">
    <source>
        <dbReference type="Proteomes" id="UP001501920"/>
    </source>
</evidence>
<sequence>MTDTLAETEKIHQVKSALNGAYKEDGCVDLTKAASVVERYSGTPIPLVKPKSYHVRVCGQDDTVYAGNEDQLEAWEDHYLPERMAMKVIGAIDDFPCEAYDRQLVLLLCEDGNIYAYEDEVLHLVARSLKELFESGMTFPGIESFNLGEYFEDYMEDEYNEMMECDEIKEIREEHKKFRESLELQLLESLRELKNSQMKTEKELEEVAVWSRKTSDSSTTTTKDCWDIVPWQPNHWTTSYSCSYTCYNHRHYNCNVACAGF</sequence>
<dbReference type="Ensembl" id="ENSPNAT00000006590.2">
    <property type="protein sequence ID" value="ENSPNAP00000004686.2"/>
    <property type="gene ID" value="ENSPNAG00000001534.2"/>
</dbReference>
<reference evidence="2" key="3">
    <citation type="submission" date="2025-09" db="UniProtKB">
        <authorList>
            <consortium name="Ensembl"/>
        </authorList>
    </citation>
    <scope>IDENTIFICATION</scope>
</reference>
<reference evidence="2 3" key="1">
    <citation type="submission" date="2020-10" db="EMBL/GenBank/DDBJ databases">
        <title>Pygocentrus nattereri (red-bellied piranha) genome, fPygNat1, primary haplotype.</title>
        <authorList>
            <person name="Myers G."/>
            <person name="Meyer A."/>
            <person name="Karagic N."/>
            <person name="Pippel M."/>
            <person name="Winkler S."/>
            <person name="Tracey A."/>
            <person name="Wood J."/>
            <person name="Formenti G."/>
            <person name="Howe K."/>
            <person name="Fedrigo O."/>
            <person name="Jarvis E.D."/>
        </authorList>
    </citation>
    <scope>NUCLEOTIDE SEQUENCE [LARGE SCALE GENOMIC DNA]</scope>
</reference>
<evidence type="ECO:0000256" key="1">
    <source>
        <dbReference type="SAM" id="Coils"/>
    </source>
</evidence>
<proteinExistence type="predicted"/>
<dbReference type="GeneID" id="108440882"/>
<accession>A0A3B4C1L2</accession>
<dbReference type="Proteomes" id="UP001501920">
    <property type="component" value="Chromosome 1"/>
</dbReference>
<dbReference type="OMA" id="DYMEDEY"/>
<evidence type="ECO:0000313" key="2">
    <source>
        <dbReference type="Ensembl" id="ENSPNAP00000004686.2"/>
    </source>
</evidence>
<dbReference type="GeneTree" id="ENSGT00390000001663"/>
<name>A0A3B4C1L2_PYGNA</name>
<dbReference type="RefSeq" id="XP_017575548.2">
    <property type="nucleotide sequence ID" value="XM_017720059.2"/>
</dbReference>